<dbReference type="STRING" id="1121451.DESAM_20296"/>
<dbReference type="OrthoDB" id="5458828at2"/>
<accession>L0R8N4</accession>
<dbReference type="InterPro" id="IPR006852">
    <property type="entry name" value="TOD1_MUCI70"/>
</dbReference>
<dbReference type="PANTHER" id="PTHR12956">
    <property type="entry name" value="ALKALINE CERAMIDASE-RELATED"/>
    <property type="match status" value="1"/>
</dbReference>
<keyword evidence="3" id="KW-1185">Reference proteome</keyword>
<evidence type="ECO:0000313" key="3">
    <source>
        <dbReference type="Proteomes" id="UP000010808"/>
    </source>
</evidence>
<gene>
    <name evidence="2" type="ORF">DESAM_20296</name>
</gene>
<reference evidence="2 3" key="1">
    <citation type="submission" date="2012-10" db="EMBL/GenBank/DDBJ databases">
        <authorList>
            <person name="Genoscope - CEA"/>
        </authorList>
    </citation>
    <scope>NUCLEOTIDE SEQUENCE [LARGE SCALE GENOMIC DNA]</scope>
    <source>
        <strain evidence="3">AM13 / DSM 14728</strain>
    </source>
</reference>
<dbReference type="InterPro" id="IPR048354">
    <property type="entry name" value="TOD1_MUCI70_glycTrfase_dom"/>
</dbReference>
<dbReference type="EMBL" id="FO203522">
    <property type="protein sequence ID" value="CCO22587.1"/>
    <property type="molecule type" value="Genomic_DNA"/>
</dbReference>
<dbReference type="eggNOG" id="COG1216">
    <property type="taxonomic scope" value="Bacteria"/>
</dbReference>
<dbReference type="Proteomes" id="UP000010808">
    <property type="component" value="Chromosome"/>
</dbReference>
<proteinExistence type="predicted"/>
<dbReference type="PATRIC" id="fig|1121451.3.peg.570"/>
<organism evidence="2 3">
    <name type="scientific">Maridesulfovibrio hydrothermalis AM13 = DSM 14728</name>
    <dbReference type="NCBI Taxonomy" id="1121451"/>
    <lineage>
        <taxon>Bacteria</taxon>
        <taxon>Pseudomonadati</taxon>
        <taxon>Thermodesulfobacteriota</taxon>
        <taxon>Desulfovibrionia</taxon>
        <taxon>Desulfovibrionales</taxon>
        <taxon>Desulfovibrionaceae</taxon>
        <taxon>Maridesulfovibrio</taxon>
    </lineage>
</organism>
<dbReference type="HOGENOM" id="CLU_489777_0_0_7"/>
<dbReference type="KEGG" id="dhy:DESAM_20296"/>
<dbReference type="RefSeq" id="WP_015335197.1">
    <property type="nucleotide sequence ID" value="NC_020055.1"/>
</dbReference>
<name>L0R8N4_9BACT</name>
<dbReference type="eggNOG" id="COG0438">
    <property type="taxonomic scope" value="Bacteria"/>
</dbReference>
<dbReference type="PANTHER" id="PTHR12956:SF17">
    <property type="entry name" value="OS01G0749100 PROTEIN"/>
    <property type="match status" value="1"/>
</dbReference>
<sequence length="556" mass="64734">MKIKPTIHPNEIVVYTALSNNYDKLLPPLVKTPGVSYICFSDNPDLCVEGWEIHPLPEFLTDPEDHVRRAKMPKVLPHLLLEKFEHSVWVDASMQIKGCMLDFVLQCQQYDKEFVLFEHPDAPRTIYEEGAICIAFKLDNKDTIQRQLAIYNQRGLTESHSIPACTIIYRRHNTHQIKLAMQDWWNEILMHSRRDQLSFVYVMQKHALSYGVIPENYQDHQYFMYDRHEGYGPNAQGVPTREPVFASLDGILSPPVYKLQEDLSDSVTVIVRSVDERTTKACLTRLNKIFGYKNIFHISEKPFSKAVKESFRLGIAQNRKWTLVIDADVLIRTDFPSEIIAYADRLQSDVFVVQALVLDKFLNVFRPAGNHLYRTKFLRHALQMIPSEGSTLRPEYTTIQNMIKAGTTFVQTNYIVGIHDYEQEYADIAHKTFLYAHKHQEALEVIWPYWQDQAQTDPDFHAAIIGVEAGRKYSGKIFVDKRFFADQLAKTWATVDIEPKEPLPPKSYPDESIDRILKESLGNPIQRIMQEMIYPERMWWTFWEPTGPRCRVFDSL</sequence>
<evidence type="ECO:0000313" key="2">
    <source>
        <dbReference type="EMBL" id="CCO22587.1"/>
    </source>
</evidence>
<dbReference type="Pfam" id="PF04765">
    <property type="entry name" value="TOD1_MUCI70"/>
    <property type="match status" value="1"/>
</dbReference>
<evidence type="ECO:0000259" key="1">
    <source>
        <dbReference type="Pfam" id="PF04765"/>
    </source>
</evidence>
<dbReference type="AlphaFoldDB" id="L0R8N4"/>
<feature type="domain" description="TOD1/MUCI70 glycosyltransferase-like" evidence="1">
    <location>
        <begin position="65"/>
        <end position="206"/>
    </location>
</feature>
<protein>
    <recommendedName>
        <fullName evidence="1">TOD1/MUCI70 glycosyltransferase-like domain-containing protein</fullName>
    </recommendedName>
</protein>